<dbReference type="STRING" id="58117.SAMN05421833_13020"/>
<proteinExistence type="predicted"/>
<feature type="region of interest" description="Disordered" evidence="1">
    <location>
        <begin position="100"/>
        <end position="125"/>
    </location>
</feature>
<sequence>MISVTDAYRVLGERRDADHNSSTTAAVDAFTAIALGMSAGEHHGPPELYATFAVAQQEALEGMAALGAQLGHADTSAAIPDLDQAARLGGLLCEVLVQRAETSSDPSRGLGEPPGPTQRTGRHPHRRADCLFSAERAVRPTGPVRAAAGRGGPEWKAEGRVRMRPDPGRPVPYWAKC</sequence>
<dbReference type="Proteomes" id="UP000186096">
    <property type="component" value="Unassembled WGS sequence"/>
</dbReference>
<feature type="region of interest" description="Disordered" evidence="1">
    <location>
        <begin position="139"/>
        <end position="177"/>
    </location>
</feature>
<feature type="compositionally biased region" description="Low complexity" evidence="1">
    <location>
        <begin position="139"/>
        <end position="148"/>
    </location>
</feature>
<dbReference type="EMBL" id="FTNI01000030">
    <property type="protein sequence ID" value="SIS13385.1"/>
    <property type="molecule type" value="Genomic_DNA"/>
</dbReference>
<reference evidence="3" key="1">
    <citation type="submission" date="2017-01" db="EMBL/GenBank/DDBJ databases">
        <authorList>
            <person name="Varghese N."/>
            <person name="Submissions S."/>
        </authorList>
    </citation>
    <scope>NUCLEOTIDE SEQUENCE [LARGE SCALE GENOMIC DNA]</scope>
    <source>
        <strain evidence="3">ATCC 12950</strain>
    </source>
</reference>
<gene>
    <name evidence="2" type="ORF">SAMN05421833_13020</name>
</gene>
<evidence type="ECO:0000313" key="2">
    <source>
        <dbReference type="EMBL" id="SIS13385.1"/>
    </source>
</evidence>
<evidence type="ECO:0000313" key="3">
    <source>
        <dbReference type="Proteomes" id="UP000186096"/>
    </source>
</evidence>
<protein>
    <submittedName>
        <fullName evidence="2">Uncharacterized protein</fullName>
    </submittedName>
</protein>
<accession>A0A1N7GLC0</accession>
<dbReference type="RefSeq" id="WP_076440750.1">
    <property type="nucleotide sequence ID" value="NZ_FTNI01000030.1"/>
</dbReference>
<dbReference type="OrthoDB" id="3476912at2"/>
<organism evidence="2 3">
    <name type="scientific">Microbispora rosea</name>
    <dbReference type="NCBI Taxonomy" id="58117"/>
    <lineage>
        <taxon>Bacteria</taxon>
        <taxon>Bacillati</taxon>
        <taxon>Actinomycetota</taxon>
        <taxon>Actinomycetes</taxon>
        <taxon>Streptosporangiales</taxon>
        <taxon>Streptosporangiaceae</taxon>
        <taxon>Microbispora</taxon>
    </lineage>
</organism>
<evidence type="ECO:0000256" key="1">
    <source>
        <dbReference type="SAM" id="MobiDB-lite"/>
    </source>
</evidence>
<name>A0A1N7GLC0_9ACTN</name>
<dbReference type="AlphaFoldDB" id="A0A1N7GLC0"/>
<keyword evidence="3" id="KW-1185">Reference proteome</keyword>
<feature type="compositionally biased region" description="Basic and acidic residues" evidence="1">
    <location>
        <begin position="153"/>
        <end position="167"/>
    </location>
</feature>